<evidence type="ECO:0000313" key="3">
    <source>
        <dbReference type="EMBL" id="MPW18120.1"/>
    </source>
</evidence>
<sequence length="147" mass="15434">MAMNTPDVRSATQRSTEAAQQRESYPSTDSGTTSPQINGAAGTLVNGPAAAAILAAGIGCFLVGLFALAGDASPAISHMFTFYKPTGALSGVTTTAIVIWLLTWYGLSRRWGDRTVQLGRIILASFVLLALAVLLTFPPFMDLLQGK</sequence>
<accession>A0A7X1TG60</accession>
<feature type="transmembrane region" description="Helical" evidence="2">
    <location>
        <begin position="49"/>
        <end position="68"/>
    </location>
</feature>
<protein>
    <submittedName>
        <fullName evidence="3">Uncharacterized protein</fullName>
    </submittedName>
</protein>
<evidence type="ECO:0000256" key="2">
    <source>
        <dbReference type="SAM" id="Phobius"/>
    </source>
</evidence>
<evidence type="ECO:0000313" key="4">
    <source>
        <dbReference type="Proteomes" id="UP000484381"/>
    </source>
</evidence>
<feature type="region of interest" description="Disordered" evidence="1">
    <location>
        <begin position="1"/>
        <end position="36"/>
    </location>
</feature>
<reference evidence="3 4" key="1">
    <citation type="submission" date="2019-10" db="EMBL/GenBank/DDBJ databases">
        <title>Paraburkholderia sp. isolated from nodules of Mimosa pudica from Brazilian Atlantic Forest soils.</title>
        <authorList>
            <person name="Paulitsch F."/>
            <person name="Hungria M."/>
            <person name="Dall'Agnol R."/>
        </authorList>
    </citation>
    <scope>NUCLEOTIDE SEQUENCE [LARGE SCALE GENOMIC DNA]</scope>
    <source>
        <strain evidence="3 4">CNPSo 3157</strain>
    </source>
</reference>
<comment type="caution">
    <text evidence="3">The sequence shown here is derived from an EMBL/GenBank/DDBJ whole genome shotgun (WGS) entry which is preliminary data.</text>
</comment>
<evidence type="ECO:0000256" key="1">
    <source>
        <dbReference type="SAM" id="MobiDB-lite"/>
    </source>
</evidence>
<keyword evidence="2" id="KW-1133">Transmembrane helix</keyword>
<name>A0A7X1TG60_9BURK</name>
<proteinExistence type="predicted"/>
<dbReference type="EMBL" id="WHNP01000011">
    <property type="protein sequence ID" value="MPW18120.1"/>
    <property type="molecule type" value="Genomic_DNA"/>
</dbReference>
<feature type="compositionally biased region" description="Polar residues" evidence="1">
    <location>
        <begin position="10"/>
        <end position="36"/>
    </location>
</feature>
<dbReference type="Proteomes" id="UP000484381">
    <property type="component" value="Unassembled WGS sequence"/>
</dbReference>
<gene>
    <name evidence="3" type="ORF">GCT13_14550</name>
</gene>
<dbReference type="AlphaFoldDB" id="A0A7X1TG60"/>
<keyword evidence="2" id="KW-0472">Membrane</keyword>
<feature type="transmembrane region" description="Helical" evidence="2">
    <location>
        <begin position="88"/>
        <end position="107"/>
    </location>
</feature>
<organism evidence="3 4">
    <name type="scientific">Paraburkholderia franconis</name>
    <dbReference type="NCBI Taxonomy" id="2654983"/>
    <lineage>
        <taxon>Bacteria</taxon>
        <taxon>Pseudomonadati</taxon>
        <taxon>Pseudomonadota</taxon>
        <taxon>Betaproteobacteria</taxon>
        <taxon>Burkholderiales</taxon>
        <taxon>Burkholderiaceae</taxon>
        <taxon>Paraburkholderia</taxon>
    </lineage>
</organism>
<keyword evidence="4" id="KW-1185">Reference proteome</keyword>
<keyword evidence="2" id="KW-0812">Transmembrane</keyword>
<feature type="transmembrane region" description="Helical" evidence="2">
    <location>
        <begin position="119"/>
        <end position="141"/>
    </location>
</feature>